<organism evidence="1">
    <name type="scientific">Tanacetum cinerariifolium</name>
    <name type="common">Dalmatian daisy</name>
    <name type="synonym">Chrysanthemum cinerariifolium</name>
    <dbReference type="NCBI Taxonomy" id="118510"/>
    <lineage>
        <taxon>Eukaryota</taxon>
        <taxon>Viridiplantae</taxon>
        <taxon>Streptophyta</taxon>
        <taxon>Embryophyta</taxon>
        <taxon>Tracheophyta</taxon>
        <taxon>Spermatophyta</taxon>
        <taxon>Magnoliopsida</taxon>
        <taxon>eudicotyledons</taxon>
        <taxon>Gunneridae</taxon>
        <taxon>Pentapetalae</taxon>
        <taxon>asterids</taxon>
        <taxon>campanulids</taxon>
        <taxon>Asterales</taxon>
        <taxon>Asteraceae</taxon>
        <taxon>Asteroideae</taxon>
        <taxon>Anthemideae</taxon>
        <taxon>Anthemidinae</taxon>
        <taxon>Tanacetum</taxon>
    </lineage>
</organism>
<reference evidence="1" key="1">
    <citation type="journal article" date="2019" name="Sci. Rep.">
        <title>Draft genome of Tanacetum cinerariifolium, the natural source of mosquito coil.</title>
        <authorList>
            <person name="Yamashiro T."/>
            <person name="Shiraishi A."/>
            <person name="Satake H."/>
            <person name="Nakayama K."/>
        </authorList>
    </citation>
    <scope>NUCLEOTIDE SEQUENCE</scope>
</reference>
<protein>
    <recommendedName>
        <fullName evidence="2">Reverse transcriptase domain-containing protein</fullName>
    </recommendedName>
</protein>
<evidence type="ECO:0008006" key="2">
    <source>
        <dbReference type="Google" id="ProtNLM"/>
    </source>
</evidence>
<dbReference type="InterPro" id="IPR021109">
    <property type="entry name" value="Peptidase_aspartic_dom_sf"/>
</dbReference>
<comment type="caution">
    <text evidence="1">The sequence shown here is derived from an EMBL/GenBank/DDBJ whole genome shotgun (WGS) entry which is preliminary data.</text>
</comment>
<evidence type="ECO:0000313" key="1">
    <source>
        <dbReference type="EMBL" id="GEU50824.1"/>
    </source>
</evidence>
<dbReference type="AlphaFoldDB" id="A0A6L2KSE4"/>
<accession>A0A6L2KSE4</accession>
<dbReference type="PANTHER" id="PTHR33067:SF9">
    <property type="entry name" value="RNA-DIRECTED DNA POLYMERASE"/>
    <property type="match status" value="1"/>
</dbReference>
<sequence>ELESGFDSTNFMLQRGVYGRSFSWFPMCLLCLDASHSSDDLSTSGLHHFTVIMLMLAWMKIILIEINGKRVCASFRDFGTLLDIPFDGHCFCNNEWSLKSINEHNATPTNDPLYAKDIVLILQSKWRICSETNTASTKELLTPFETPKQVLCSRRKLFNTRSLVESNSPASDQLFEIKEHIEEEEVIEIMTETMEQYMSKTRGDYGSGITRPSISQDTHFELKEAILFYNGLDVPTLQILDSKGASVSVMPFSTYINLGLGGLSHTRLTIELTDRTIKQPRGIAENGLVRIGKFVFLIEFIILDIPEDDDVPLILR</sequence>
<dbReference type="PANTHER" id="PTHR33067">
    <property type="entry name" value="RNA-DIRECTED DNA POLYMERASE-RELATED"/>
    <property type="match status" value="1"/>
</dbReference>
<dbReference type="EMBL" id="BKCJ010002772">
    <property type="protein sequence ID" value="GEU50824.1"/>
    <property type="molecule type" value="Genomic_DNA"/>
</dbReference>
<dbReference type="Gene3D" id="2.40.70.10">
    <property type="entry name" value="Acid Proteases"/>
    <property type="match status" value="1"/>
</dbReference>
<gene>
    <name evidence="1" type="ORF">Tci_022802</name>
</gene>
<proteinExistence type="predicted"/>
<name>A0A6L2KSE4_TANCI</name>
<feature type="non-terminal residue" evidence="1">
    <location>
        <position position="1"/>
    </location>
</feature>